<keyword evidence="2" id="KW-1185">Reference proteome</keyword>
<protein>
    <submittedName>
        <fullName evidence="1">Uncharacterized protein</fullName>
    </submittedName>
</protein>
<proteinExistence type="predicted"/>
<organism evidence="1 2">
    <name type="scientific">Pluteus cervinus</name>
    <dbReference type="NCBI Taxonomy" id="181527"/>
    <lineage>
        <taxon>Eukaryota</taxon>
        <taxon>Fungi</taxon>
        <taxon>Dikarya</taxon>
        <taxon>Basidiomycota</taxon>
        <taxon>Agaricomycotina</taxon>
        <taxon>Agaricomycetes</taxon>
        <taxon>Agaricomycetidae</taxon>
        <taxon>Agaricales</taxon>
        <taxon>Pluteineae</taxon>
        <taxon>Pluteaceae</taxon>
        <taxon>Pluteus</taxon>
    </lineage>
</organism>
<reference evidence="1 2" key="1">
    <citation type="journal article" date="2019" name="Nat. Ecol. Evol.">
        <title>Megaphylogeny resolves global patterns of mushroom evolution.</title>
        <authorList>
            <person name="Varga T."/>
            <person name="Krizsan K."/>
            <person name="Foldi C."/>
            <person name="Dima B."/>
            <person name="Sanchez-Garcia M."/>
            <person name="Sanchez-Ramirez S."/>
            <person name="Szollosi G.J."/>
            <person name="Szarkandi J.G."/>
            <person name="Papp V."/>
            <person name="Albert L."/>
            <person name="Andreopoulos W."/>
            <person name="Angelini C."/>
            <person name="Antonin V."/>
            <person name="Barry K.W."/>
            <person name="Bougher N.L."/>
            <person name="Buchanan P."/>
            <person name="Buyck B."/>
            <person name="Bense V."/>
            <person name="Catcheside P."/>
            <person name="Chovatia M."/>
            <person name="Cooper J."/>
            <person name="Damon W."/>
            <person name="Desjardin D."/>
            <person name="Finy P."/>
            <person name="Geml J."/>
            <person name="Haridas S."/>
            <person name="Hughes K."/>
            <person name="Justo A."/>
            <person name="Karasinski D."/>
            <person name="Kautmanova I."/>
            <person name="Kiss B."/>
            <person name="Kocsube S."/>
            <person name="Kotiranta H."/>
            <person name="LaButti K.M."/>
            <person name="Lechner B.E."/>
            <person name="Liimatainen K."/>
            <person name="Lipzen A."/>
            <person name="Lukacs Z."/>
            <person name="Mihaltcheva S."/>
            <person name="Morgado L.N."/>
            <person name="Niskanen T."/>
            <person name="Noordeloos M.E."/>
            <person name="Ohm R.A."/>
            <person name="Ortiz-Santana B."/>
            <person name="Ovrebo C."/>
            <person name="Racz N."/>
            <person name="Riley R."/>
            <person name="Savchenko A."/>
            <person name="Shiryaev A."/>
            <person name="Soop K."/>
            <person name="Spirin V."/>
            <person name="Szebenyi C."/>
            <person name="Tomsovsky M."/>
            <person name="Tulloss R.E."/>
            <person name="Uehling J."/>
            <person name="Grigoriev I.V."/>
            <person name="Vagvolgyi C."/>
            <person name="Papp T."/>
            <person name="Martin F.M."/>
            <person name="Miettinen O."/>
            <person name="Hibbett D.S."/>
            <person name="Nagy L.G."/>
        </authorList>
    </citation>
    <scope>NUCLEOTIDE SEQUENCE [LARGE SCALE GENOMIC DNA]</scope>
    <source>
        <strain evidence="1 2">NL-1719</strain>
    </source>
</reference>
<sequence length="197" mass="22056">MLMVPIEHLDEKTDDLASVTRQRRLSSIQFGSDIVVICGIPGIYFFCADLPKEVQMLHTLRILGNLWQYSSIISAYGCLAMYWCAPRNTVNISLSALINFGAAVLNAFIFVVAICSLHEPSNQFVDMHPVLKMMNAFGFFPLIASCYTLVAHAQLFAGLSASEWEQFFAPPWPFNSSSTSSRRTRTILGGQAPRRRR</sequence>
<accession>A0ACD3AX15</accession>
<evidence type="ECO:0000313" key="1">
    <source>
        <dbReference type="EMBL" id="TFK70260.1"/>
    </source>
</evidence>
<gene>
    <name evidence="1" type="ORF">BDN72DRAFT_552386</name>
</gene>
<dbReference type="Proteomes" id="UP000308600">
    <property type="component" value="Unassembled WGS sequence"/>
</dbReference>
<name>A0ACD3AX15_9AGAR</name>
<evidence type="ECO:0000313" key="2">
    <source>
        <dbReference type="Proteomes" id="UP000308600"/>
    </source>
</evidence>
<dbReference type="EMBL" id="ML208316">
    <property type="protein sequence ID" value="TFK70260.1"/>
    <property type="molecule type" value="Genomic_DNA"/>
</dbReference>